<dbReference type="EMBL" id="LT670849">
    <property type="protein sequence ID" value="SHN84179.1"/>
    <property type="molecule type" value="Genomic_DNA"/>
</dbReference>
<feature type="region of interest" description="Disordered" evidence="1">
    <location>
        <begin position="1"/>
        <end position="44"/>
    </location>
</feature>
<protein>
    <submittedName>
        <fullName evidence="2">Uncharacterized protein</fullName>
    </submittedName>
</protein>
<accession>A0A1M7UMI1</accession>
<gene>
    <name evidence="2" type="ORF">SAMN05444170_5804</name>
</gene>
<feature type="compositionally biased region" description="Basic and acidic residues" evidence="1">
    <location>
        <begin position="8"/>
        <end position="36"/>
    </location>
</feature>
<organism evidence="2 3">
    <name type="scientific">Bradyrhizobium erythrophlei</name>
    <dbReference type="NCBI Taxonomy" id="1437360"/>
    <lineage>
        <taxon>Bacteria</taxon>
        <taxon>Pseudomonadati</taxon>
        <taxon>Pseudomonadota</taxon>
        <taxon>Alphaproteobacteria</taxon>
        <taxon>Hyphomicrobiales</taxon>
        <taxon>Nitrobacteraceae</taxon>
        <taxon>Bradyrhizobium</taxon>
    </lineage>
</organism>
<proteinExistence type="predicted"/>
<evidence type="ECO:0000313" key="2">
    <source>
        <dbReference type="EMBL" id="SHN84179.1"/>
    </source>
</evidence>
<evidence type="ECO:0000256" key="1">
    <source>
        <dbReference type="SAM" id="MobiDB-lite"/>
    </source>
</evidence>
<keyword evidence="3" id="KW-1185">Reference proteome</keyword>
<dbReference type="AlphaFoldDB" id="A0A1M7UMI1"/>
<name>A0A1M7UMI1_9BRAD</name>
<sequence length="90" mass="10318">MSSCCSKLNEEERKLSKGERVHLSELGRSRHPRDSGKQGTIVGQTQYPNSLRIIWEGSRWPVTMHRNYLRLLKEEVPKATNGRSGRAQRG</sequence>
<reference evidence="3" key="1">
    <citation type="submission" date="2016-11" db="EMBL/GenBank/DDBJ databases">
        <authorList>
            <person name="Varghese N."/>
            <person name="Submissions S."/>
        </authorList>
    </citation>
    <scope>NUCLEOTIDE SEQUENCE [LARGE SCALE GENOMIC DNA]</scope>
    <source>
        <strain evidence="3">GAS401</strain>
    </source>
</reference>
<evidence type="ECO:0000313" key="3">
    <source>
        <dbReference type="Proteomes" id="UP000184096"/>
    </source>
</evidence>
<dbReference type="Proteomes" id="UP000184096">
    <property type="component" value="Chromosome I"/>
</dbReference>